<evidence type="ECO:0000256" key="1">
    <source>
        <dbReference type="ARBA" id="ARBA00001947"/>
    </source>
</evidence>
<dbReference type="SUPFAM" id="SSF53213">
    <property type="entry name" value="LigB-like"/>
    <property type="match status" value="1"/>
</dbReference>
<dbReference type="GO" id="GO:0008198">
    <property type="term" value="F:ferrous iron binding"/>
    <property type="evidence" value="ECO:0007669"/>
    <property type="project" value="InterPro"/>
</dbReference>
<sequence length="257" mass="29368">MKLGYFVSHGSPTILVENVKWKSTLSSIGKEIKKEVNPDVVVVSSPHFFTFSDVHYVEVSEKLECIQDYYGFPDELYKFCYSAENDVELARKIAELSHGKFVEDKSWGLDHGAWIPLYYMFPEGGVKVVTVSINEDSPEEHYELGEVIAKAVEALGRRAVFLATGSPTHRLDLFYFKLKPRPSKFDHLLVDLLKEGKFEEVLKAKELYPKEWKEAMPEGELNTMYMLMGFVKPKRAEVIDFDVPWTGVSMLATAFYG</sequence>
<dbReference type="Proteomes" id="UP000054284">
    <property type="component" value="Unassembled WGS sequence"/>
</dbReference>
<dbReference type="CDD" id="cd07363">
    <property type="entry name" value="45_DOPA_Dioxygenase"/>
    <property type="match status" value="1"/>
</dbReference>
<accession>W7KHK9</accession>
<comment type="cofactor">
    <cofactor evidence="1">
        <name>Zn(2+)</name>
        <dbReference type="ChEBI" id="CHEBI:29105"/>
    </cofactor>
</comment>
<dbReference type="Gene3D" id="3.40.830.10">
    <property type="entry name" value="LigB-like"/>
    <property type="match status" value="1"/>
</dbReference>
<dbReference type="PATRIC" id="fig|1326980.6.peg.1606"/>
<evidence type="ECO:0000256" key="3">
    <source>
        <dbReference type="ARBA" id="ARBA00022723"/>
    </source>
</evidence>
<proteinExistence type="inferred from homology"/>
<organism evidence="7 8">
    <name type="scientific">Candidatus Aramenus sulfurataquae</name>
    <dbReference type="NCBI Taxonomy" id="1326980"/>
    <lineage>
        <taxon>Archaea</taxon>
        <taxon>Thermoproteota</taxon>
        <taxon>Thermoprotei</taxon>
        <taxon>Sulfolobales</taxon>
        <taxon>Sulfolobaceae</taxon>
        <taxon>Candidatus Aramenus</taxon>
    </lineage>
</organism>
<dbReference type="InterPro" id="IPR014436">
    <property type="entry name" value="Extradiol_dOase_DODA"/>
</dbReference>
<keyword evidence="8" id="KW-1185">Reference proteome</keyword>
<dbReference type="AlphaFoldDB" id="W7KHK9"/>
<reference evidence="7 8" key="1">
    <citation type="journal article" date="2014" name="Genome Announc.">
        <title>Draft Genome Sequence of the Sulfolobales Archaeon AZ1, Obtained through Metagenomic Analysis of a Mexican Hot Spring.</title>
        <authorList>
            <person name="Servin-Garciduenas L.E."/>
            <person name="Martinez-Romero E."/>
        </authorList>
    </citation>
    <scope>NUCLEOTIDE SEQUENCE [LARGE SCALE GENOMIC DNA]</scope>
    <source>
        <strain evidence="7">AZ1-illumnia</strain>
    </source>
</reference>
<dbReference type="EMBL" id="ASRH01000008">
    <property type="protein sequence ID" value="EWG06755.1"/>
    <property type="molecule type" value="Genomic_DNA"/>
</dbReference>
<name>W7KHK9_9CREN</name>
<protein>
    <submittedName>
        <fullName evidence="7">Extradiol ring-cleavage dioxygenase class III protein subunit B</fullName>
    </submittedName>
</protein>
<evidence type="ECO:0000256" key="5">
    <source>
        <dbReference type="ARBA" id="ARBA00023002"/>
    </source>
</evidence>
<dbReference type="GO" id="GO:0016702">
    <property type="term" value="F:oxidoreductase activity, acting on single donors with incorporation of molecular oxygen, incorporation of two atoms of oxygen"/>
    <property type="evidence" value="ECO:0007669"/>
    <property type="project" value="UniProtKB-ARBA"/>
</dbReference>
<keyword evidence="4" id="KW-0862">Zinc</keyword>
<evidence type="ECO:0000259" key="6">
    <source>
        <dbReference type="Pfam" id="PF02900"/>
    </source>
</evidence>
<gene>
    <name evidence="7" type="ORF">ASUL_08054</name>
</gene>
<evidence type="ECO:0000313" key="8">
    <source>
        <dbReference type="Proteomes" id="UP000054284"/>
    </source>
</evidence>
<dbReference type="InterPro" id="IPR004183">
    <property type="entry name" value="Xdiol_dOase_suB"/>
</dbReference>
<dbReference type="PANTHER" id="PTHR30096">
    <property type="entry name" value="4,5-DOPA DIOXYGENASE EXTRADIOL-LIKE PROTEIN"/>
    <property type="match status" value="1"/>
</dbReference>
<comment type="caution">
    <text evidence="7">The sequence shown here is derived from an EMBL/GenBank/DDBJ whole genome shotgun (WGS) entry which is preliminary data.</text>
</comment>
<dbReference type="Pfam" id="PF02900">
    <property type="entry name" value="LigB"/>
    <property type="match status" value="1"/>
</dbReference>
<evidence type="ECO:0000313" key="7">
    <source>
        <dbReference type="EMBL" id="EWG06755.1"/>
    </source>
</evidence>
<evidence type="ECO:0000256" key="4">
    <source>
        <dbReference type="ARBA" id="ARBA00022833"/>
    </source>
</evidence>
<dbReference type="PIRSF" id="PIRSF006157">
    <property type="entry name" value="Doxgns_DODA"/>
    <property type="match status" value="1"/>
</dbReference>
<keyword evidence="3" id="KW-0479">Metal-binding</keyword>
<comment type="similarity">
    <text evidence="2">Belongs to the DODA-type extradiol aromatic ring-opening dioxygenase family.</text>
</comment>
<keyword evidence="7" id="KW-0223">Dioxygenase</keyword>
<evidence type="ECO:0000256" key="2">
    <source>
        <dbReference type="ARBA" id="ARBA00007581"/>
    </source>
</evidence>
<dbReference type="GO" id="GO:0008270">
    <property type="term" value="F:zinc ion binding"/>
    <property type="evidence" value="ECO:0007669"/>
    <property type="project" value="InterPro"/>
</dbReference>
<feature type="domain" description="Extradiol ring-cleavage dioxygenase class III enzyme subunit B" evidence="6">
    <location>
        <begin position="5"/>
        <end position="255"/>
    </location>
</feature>
<dbReference type="PANTHER" id="PTHR30096:SF0">
    <property type="entry name" value="4,5-DOPA DIOXYGENASE EXTRADIOL-LIKE PROTEIN"/>
    <property type="match status" value="1"/>
</dbReference>
<keyword evidence="5" id="KW-0560">Oxidoreductase</keyword>